<evidence type="ECO:0000256" key="1">
    <source>
        <dbReference type="SAM" id="Phobius"/>
    </source>
</evidence>
<reference evidence="2 3" key="1">
    <citation type="submission" date="2024-06" db="EMBL/GenBank/DDBJ databases">
        <title>Flavobacterium spp. isolated from glacier.</title>
        <authorList>
            <person name="Han D."/>
        </authorList>
    </citation>
    <scope>NUCLEOTIDE SEQUENCE [LARGE SCALE GENOMIC DNA]</scope>
    <source>
        <strain evidence="2 3">LB3P45</strain>
    </source>
</reference>
<organism evidence="2 3">
    <name type="scientific">Flavobacterium fructosi</name>
    <dbReference type="NCBI Taxonomy" id="3230416"/>
    <lineage>
        <taxon>Bacteria</taxon>
        <taxon>Pseudomonadati</taxon>
        <taxon>Bacteroidota</taxon>
        <taxon>Flavobacteriia</taxon>
        <taxon>Flavobacteriales</taxon>
        <taxon>Flavobacteriaceae</taxon>
        <taxon>Flavobacterium</taxon>
    </lineage>
</organism>
<evidence type="ECO:0008006" key="4">
    <source>
        <dbReference type="Google" id="ProtNLM"/>
    </source>
</evidence>
<evidence type="ECO:0000313" key="3">
    <source>
        <dbReference type="Proteomes" id="UP001600039"/>
    </source>
</evidence>
<comment type="caution">
    <text evidence="2">The sequence shown here is derived from an EMBL/GenBank/DDBJ whole genome shotgun (WGS) entry which is preliminary data.</text>
</comment>
<proteinExistence type="predicted"/>
<evidence type="ECO:0000313" key="2">
    <source>
        <dbReference type="EMBL" id="MFE3848962.1"/>
    </source>
</evidence>
<keyword evidence="1" id="KW-0472">Membrane</keyword>
<protein>
    <recommendedName>
        <fullName evidence="4">Lipoprotein</fullName>
    </recommendedName>
</protein>
<dbReference type="EMBL" id="JBHZQA010000009">
    <property type="protein sequence ID" value="MFE3848962.1"/>
    <property type="molecule type" value="Genomic_DNA"/>
</dbReference>
<name>A0ABW6HR33_9FLAO</name>
<dbReference type="Proteomes" id="UP001600039">
    <property type="component" value="Unassembled WGS sequence"/>
</dbReference>
<dbReference type="PROSITE" id="PS51257">
    <property type="entry name" value="PROKAR_LIPOPROTEIN"/>
    <property type="match status" value="1"/>
</dbReference>
<keyword evidence="1" id="KW-1133">Transmembrane helix</keyword>
<keyword evidence="1" id="KW-0812">Transmembrane</keyword>
<accession>A0ABW6HR33</accession>
<dbReference type="RefSeq" id="WP_379858715.1">
    <property type="nucleotide sequence ID" value="NZ_JBHZQA010000009.1"/>
</dbReference>
<sequence>MKKAIIYFSIFSISLLSLTSCSSKKGIIQKEITKDSIIETLHDTVFSLEKDSSYYKALLECQNGKVIIKAITGTSSGRKLKPPKVVIQDNMLQVDCEAEAEKLFAFWKSTFIRNYKGVTEPVITNELTWFQKTQIYIGRTALVLVMLYLLLLLFKFKKL</sequence>
<feature type="transmembrane region" description="Helical" evidence="1">
    <location>
        <begin position="136"/>
        <end position="154"/>
    </location>
</feature>
<gene>
    <name evidence="2" type="ORF">ACFX5D_13400</name>
</gene>
<keyword evidence="3" id="KW-1185">Reference proteome</keyword>